<evidence type="ECO:0000259" key="2">
    <source>
        <dbReference type="PROSITE" id="PS51837"/>
    </source>
</evidence>
<keyword evidence="4" id="KW-1185">Reference proteome</keyword>
<reference evidence="3" key="1">
    <citation type="journal article" date="2017" name="Mycologia">
        <title>Fusarium algeriense, sp. nov., a novel toxigenic crown rot pathogen of durum wheat from Algeria is nested in the Fusarium burgessii species complex.</title>
        <authorList>
            <person name="Laraba I."/>
            <person name="Keddad A."/>
            <person name="Boureghda H."/>
            <person name="Abdallah N."/>
            <person name="Vaughan M.M."/>
            <person name="Proctor R.H."/>
            <person name="Busman M."/>
            <person name="O'Donnell K."/>
        </authorList>
    </citation>
    <scope>NUCLEOTIDE SEQUENCE</scope>
    <source>
        <strain evidence="3">NRRL 25174</strain>
    </source>
</reference>
<feature type="region of interest" description="Disordered" evidence="1">
    <location>
        <begin position="1"/>
        <end position="130"/>
    </location>
</feature>
<feature type="region of interest" description="Disordered" evidence="1">
    <location>
        <begin position="220"/>
        <end position="252"/>
    </location>
</feature>
<dbReference type="OrthoDB" id="272703at2759"/>
<evidence type="ECO:0000313" key="3">
    <source>
        <dbReference type="EMBL" id="KAF4343212.1"/>
    </source>
</evidence>
<feature type="compositionally biased region" description="Polar residues" evidence="1">
    <location>
        <begin position="243"/>
        <end position="252"/>
    </location>
</feature>
<dbReference type="EMBL" id="PVQB02000099">
    <property type="protein sequence ID" value="KAF4343212.1"/>
    <property type="molecule type" value="Genomic_DNA"/>
</dbReference>
<reference evidence="3" key="2">
    <citation type="submission" date="2020-02" db="EMBL/GenBank/DDBJ databases">
        <title>Identification and distribution of gene clusters putatively required for synthesis of sphingolipid metabolism inhibitors in phylogenetically diverse species of the filamentous fungus Fusarium.</title>
        <authorList>
            <person name="Kim H.-S."/>
            <person name="Busman M."/>
            <person name="Brown D.W."/>
            <person name="Divon H."/>
            <person name="Uhlig S."/>
            <person name="Proctor R.H."/>
        </authorList>
    </citation>
    <scope>NUCLEOTIDE SEQUENCE</scope>
    <source>
        <strain evidence="3">NRRL 25174</strain>
    </source>
</reference>
<comment type="caution">
    <text evidence="3">The sequence shown here is derived from an EMBL/GenBank/DDBJ whole genome shotgun (WGS) entry which is preliminary data.</text>
</comment>
<dbReference type="AlphaFoldDB" id="A0A9P5DZL5"/>
<accession>A0A9P5DZL5</accession>
<proteinExistence type="predicted"/>
<dbReference type="Pfam" id="PF10601">
    <property type="entry name" value="zf-LITAF-like"/>
    <property type="match status" value="1"/>
</dbReference>
<name>A0A9P5DZL5_9HYPO</name>
<organism evidence="3 4">
    <name type="scientific">Fusarium beomiforme</name>
    <dbReference type="NCBI Taxonomy" id="44412"/>
    <lineage>
        <taxon>Eukaryota</taxon>
        <taxon>Fungi</taxon>
        <taxon>Dikarya</taxon>
        <taxon>Ascomycota</taxon>
        <taxon>Pezizomycotina</taxon>
        <taxon>Sordariomycetes</taxon>
        <taxon>Hypocreomycetidae</taxon>
        <taxon>Hypocreales</taxon>
        <taxon>Nectriaceae</taxon>
        <taxon>Fusarium</taxon>
        <taxon>Fusarium burgessii species complex</taxon>
    </lineage>
</organism>
<dbReference type="Proteomes" id="UP000730481">
    <property type="component" value="Unassembled WGS sequence"/>
</dbReference>
<evidence type="ECO:0000313" key="4">
    <source>
        <dbReference type="Proteomes" id="UP000730481"/>
    </source>
</evidence>
<feature type="compositionally biased region" description="Low complexity" evidence="1">
    <location>
        <begin position="98"/>
        <end position="114"/>
    </location>
</feature>
<gene>
    <name evidence="3" type="ORF">FBEOM_2803</name>
</gene>
<sequence length="252" mass="27449">MATTQSTTSLNALESTDSSQRPTTSGVIRSVVQDEGLPEVVHPNQPTNVTQYYDAPIPVDSETDKRYNEAPIPTNTLDDSEPPPPLPARHSTNTPQSQCPYPYSPGGYGQPQHPGFERPGFGGHSPQPPPYNNNQVVTYVTPLDQLGDHPKFVDCPFCRHRAETRVKKISSKMTHVSATVLGFTTIAGAAVPYAGKWHSHTAHYCSNCDHKVAIRKWGSSQMKPLGTPDHLRQPSRYAPAHSPSMSSGSTRG</sequence>
<evidence type="ECO:0000256" key="1">
    <source>
        <dbReference type="SAM" id="MobiDB-lite"/>
    </source>
</evidence>
<dbReference type="InterPro" id="IPR006629">
    <property type="entry name" value="LITAF"/>
</dbReference>
<feature type="domain" description="LITAF" evidence="2">
    <location>
        <begin position="135"/>
        <end position="217"/>
    </location>
</feature>
<dbReference type="PROSITE" id="PS51837">
    <property type="entry name" value="LITAF"/>
    <property type="match status" value="1"/>
</dbReference>
<feature type="compositionally biased region" description="Polar residues" evidence="1">
    <location>
        <begin position="1"/>
        <end position="27"/>
    </location>
</feature>
<protein>
    <recommendedName>
        <fullName evidence="2">LITAF domain-containing protein</fullName>
    </recommendedName>
</protein>